<dbReference type="SUPFAM" id="SSF51735">
    <property type="entry name" value="NAD(P)-binding Rossmann-fold domains"/>
    <property type="match status" value="1"/>
</dbReference>
<dbReference type="InterPro" id="IPR006096">
    <property type="entry name" value="Glu/Leu/Phe/Val/Trp_DH_C"/>
</dbReference>
<dbReference type="PRINTS" id="PR00082">
    <property type="entry name" value="GLFDHDRGNASE"/>
</dbReference>
<evidence type="ECO:0000256" key="5">
    <source>
        <dbReference type="RuleBase" id="RU004417"/>
    </source>
</evidence>
<dbReference type="Pfam" id="PF00208">
    <property type="entry name" value="ELFV_dehydrog"/>
    <property type="match status" value="1"/>
</dbReference>
<evidence type="ECO:0000256" key="4">
    <source>
        <dbReference type="PIRNR" id="PIRNR000185"/>
    </source>
</evidence>
<dbReference type="InterPro" id="IPR036291">
    <property type="entry name" value="NAD(P)-bd_dom_sf"/>
</dbReference>
<dbReference type="InterPro" id="IPR006097">
    <property type="entry name" value="Glu/Leu/Phe/Val/Trp_DH_dimer"/>
</dbReference>
<accession>A0ABS7UVH7</accession>
<dbReference type="PANTHER" id="PTHR11606:SF13">
    <property type="entry name" value="GLUTAMATE DEHYDROGENASE 1, MITOCHONDRIAL"/>
    <property type="match status" value="1"/>
</dbReference>
<comment type="caution">
    <text evidence="7">The sequence shown here is derived from an EMBL/GenBank/DDBJ whole genome shotgun (WGS) entry which is preliminary data.</text>
</comment>
<evidence type="ECO:0000256" key="3">
    <source>
        <dbReference type="ARBA" id="ARBA00023002"/>
    </source>
</evidence>
<dbReference type="Proteomes" id="UP001165287">
    <property type="component" value="Unassembled WGS sequence"/>
</dbReference>
<dbReference type="InterPro" id="IPR033524">
    <property type="entry name" value="Glu/Leu/Phe/Val_DH_AS"/>
</dbReference>
<evidence type="ECO:0000313" key="8">
    <source>
        <dbReference type="Proteomes" id="UP001165287"/>
    </source>
</evidence>
<feature type="domain" description="Glutamate/phenylalanine/leucine/valine/L-tryptophan dehydrogenase C-terminal" evidence="6">
    <location>
        <begin position="194"/>
        <end position="456"/>
    </location>
</feature>
<keyword evidence="8" id="KW-1185">Reference proteome</keyword>
<comment type="similarity">
    <text evidence="1 4 5">Belongs to the Glu/Leu/Phe/Val dehydrogenases family.</text>
</comment>
<name>A0ABS7UVH7_9BACI</name>
<dbReference type="InterPro" id="IPR046346">
    <property type="entry name" value="Aminoacid_DH-like_N_sf"/>
</dbReference>
<dbReference type="Gene3D" id="3.40.50.720">
    <property type="entry name" value="NAD(P)-binding Rossmann-like Domain"/>
    <property type="match status" value="1"/>
</dbReference>
<dbReference type="EMBL" id="JAIQUM010000052">
    <property type="protein sequence ID" value="MBZ5752316.1"/>
    <property type="molecule type" value="Genomic_DNA"/>
</dbReference>
<gene>
    <name evidence="7" type="ORF">K9V48_19190</name>
</gene>
<proteinExistence type="inferred from homology"/>
<dbReference type="InterPro" id="IPR006095">
    <property type="entry name" value="Glu/Leu/Phe/Val/Trp_DH"/>
</dbReference>
<dbReference type="Pfam" id="PF02812">
    <property type="entry name" value="ELFV_dehydrog_N"/>
    <property type="match status" value="1"/>
</dbReference>
<dbReference type="SMART" id="SM00839">
    <property type="entry name" value="ELFV_dehydrog"/>
    <property type="match status" value="1"/>
</dbReference>
<dbReference type="PANTHER" id="PTHR11606">
    <property type="entry name" value="GLUTAMATE DEHYDROGENASE"/>
    <property type="match status" value="1"/>
</dbReference>
<evidence type="ECO:0000313" key="7">
    <source>
        <dbReference type="EMBL" id="MBZ5752316.1"/>
    </source>
</evidence>
<evidence type="ECO:0000256" key="2">
    <source>
        <dbReference type="ARBA" id="ARBA00012896"/>
    </source>
</evidence>
<dbReference type="InterPro" id="IPR033922">
    <property type="entry name" value="NAD_bind_Glu_DH"/>
</dbReference>
<dbReference type="InterPro" id="IPR014362">
    <property type="entry name" value="Glu_DH"/>
</dbReference>
<evidence type="ECO:0000256" key="1">
    <source>
        <dbReference type="ARBA" id="ARBA00006382"/>
    </source>
</evidence>
<dbReference type="SUPFAM" id="SSF53223">
    <property type="entry name" value="Aminoacid dehydrogenase-like, N-terminal domain"/>
    <property type="match status" value="1"/>
</dbReference>
<dbReference type="PIRSF" id="PIRSF000185">
    <property type="entry name" value="Glu_DH"/>
    <property type="match status" value="1"/>
</dbReference>
<dbReference type="Gene3D" id="3.40.50.10860">
    <property type="entry name" value="Leucine Dehydrogenase, chain A, domain 1"/>
    <property type="match status" value="1"/>
</dbReference>
<dbReference type="RefSeq" id="WP_224140774.1">
    <property type="nucleotide sequence ID" value="NZ_JAIQUM010000052.1"/>
</dbReference>
<sequence>MASQTGVIVQHSLNALLEDKSFLPTLHDQARQQAFTSLAAILSTPNHIHKSFLRISLDKGKIVRIPAFRVQHNDTLGPYKGGIRFHESVNEEEVVNLAALMTLKNALHEVPFGGGKGGVVINPREYSEKELHLICEKYVRYFSDIIGPDKDIPAPDVGTGDREMDWMMAEYKSINPGKTYRGSFTGKSIVNGGSLGRREATGKGVYFTFRYMLSDFLKEQQKWLTESKNKFAQTALSLADQSLKIAIQGFGNVGSIVALEAYQCTHVQNKVVAVSDRNVTLYHADGLDIPALIEFTRTNGGDLPTKEEELAENGIKAIIHHRDDILYLEVDVLFLAALEDQIHKNNMERIKAPIIVEGANAPVTGEADQYLSDKGVIIVPDILANAGGVIVSYFEWLQGRETQFYSEDEVFKLLFEKMKATMNTILPQYFGDPYPLRQNCYNHAVMKLCTVLYRQGKLY</sequence>
<dbReference type="CDD" id="cd01076">
    <property type="entry name" value="NAD_bind_1_Glu_DH"/>
    <property type="match status" value="1"/>
</dbReference>
<organism evidence="7 8">
    <name type="scientific">Metabacillus rhizolycopersici</name>
    <dbReference type="NCBI Taxonomy" id="2875709"/>
    <lineage>
        <taxon>Bacteria</taxon>
        <taxon>Bacillati</taxon>
        <taxon>Bacillota</taxon>
        <taxon>Bacilli</taxon>
        <taxon>Bacillales</taxon>
        <taxon>Bacillaceae</taxon>
        <taxon>Metabacillus</taxon>
    </lineage>
</organism>
<reference evidence="7" key="1">
    <citation type="submission" date="2024-05" db="EMBL/GenBank/DDBJ databases">
        <title>Metabacillus sp. nov., isolated from the rhizosphere soil of tomato plants.</title>
        <authorList>
            <person name="Ma R."/>
        </authorList>
    </citation>
    <scope>NUCLEOTIDE SEQUENCE</scope>
    <source>
        <strain evidence="7">DBTR6</strain>
    </source>
</reference>
<protein>
    <recommendedName>
        <fullName evidence="2 4">Glutamate dehydrogenase</fullName>
    </recommendedName>
</protein>
<evidence type="ECO:0000259" key="6">
    <source>
        <dbReference type="SMART" id="SM00839"/>
    </source>
</evidence>
<keyword evidence="3 4" id="KW-0560">Oxidoreductase</keyword>
<dbReference type="PROSITE" id="PS00074">
    <property type="entry name" value="GLFV_DEHYDROGENASE"/>
    <property type="match status" value="1"/>
</dbReference>